<dbReference type="Pfam" id="PF07690">
    <property type="entry name" value="MFS_1"/>
    <property type="match status" value="1"/>
</dbReference>
<feature type="transmembrane region" description="Helical" evidence="5">
    <location>
        <begin position="374"/>
        <end position="395"/>
    </location>
</feature>
<keyword evidence="3 5" id="KW-1133">Transmembrane helix</keyword>
<feature type="transmembrane region" description="Helical" evidence="5">
    <location>
        <begin position="114"/>
        <end position="132"/>
    </location>
</feature>
<evidence type="ECO:0000256" key="1">
    <source>
        <dbReference type="ARBA" id="ARBA00004141"/>
    </source>
</evidence>
<organism evidence="6 7">
    <name type="scientific">Luteipulveratus flavus</name>
    <dbReference type="NCBI Taxonomy" id="3031728"/>
    <lineage>
        <taxon>Bacteria</taxon>
        <taxon>Bacillati</taxon>
        <taxon>Actinomycetota</taxon>
        <taxon>Actinomycetes</taxon>
        <taxon>Micrococcales</taxon>
        <taxon>Dermacoccaceae</taxon>
        <taxon>Luteipulveratus</taxon>
    </lineage>
</organism>
<feature type="transmembrane region" description="Helical" evidence="5">
    <location>
        <begin position="258"/>
        <end position="279"/>
    </location>
</feature>
<evidence type="ECO:0000256" key="4">
    <source>
        <dbReference type="ARBA" id="ARBA00023136"/>
    </source>
</evidence>
<evidence type="ECO:0000313" key="6">
    <source>
        <dbReference type="EMBL" id="MDF8265963.1"/>
    </source>
</evidence>
<evidence type="ECO:0000256" key="3">
    <source>
        <dbReference type="ARBA" id="ARBA00022989"/>
    </source>
</evidence>
<evidence type="ECO:0000313" key="7">
    <source>
        <dbReference type="Proteomes" id="UP001528912"/>
    </source>
</evidence>
<comment type="subcellular location">
    <subcellularLocation>
        <location evidence="1">Membrane</location>
        <topology evidence="1">Multi-pass membrane protein</topology>
    </subcellularLocation>
</comment>
<gene>
    <name evidence="6" type="ORF">P4R38_17080</name>
</gene>
<dbReference type="CDD" id="cd17393">
    <property type="entry name" value="MFS_MosC_like"/>
    <property type="match status" value="1"/>
</dbReference>
<evidence type="ECO:0000256" key="2">
    <source>
        <dbReference type="ARBA" id="ARBA00022692"/>
    </source>
</evidence>
<comment type="caution">
    <text evidence="6">The sequence shown here is derived from an EMBL/GenBank/DDBJ whole genome shotgun (WGS) entry which is preliminary data.</text>
</comment>
<feature type="transmembrane region" description="Helical" evidence="5">
    <location>
        <begin position="348"/>
        <end position="368"/>
    </location>
</feature>
<feature type="transmembrane region" description="Helical" evidence="5">
    <location>
        <begin position="291"/>
        <end position="308"/>
    </location>
</feature>
<name>A0ABT6CBU7_9MICO</name>
<reference evidence="6 7" key="1">
    <citation type="submission" date="2023-03" db="EMBL/GenBank/DDBJ databases">
        <title>YIM 133296 draft genome.</title>
        <authorList>
            <person name="Xiong L."/>
        </authorList>
    </citation>
    <scope>NUCLEOTIDE SEQUENCE [LARGE SCALE GENOMIC DNA]</scope>
    <source>
        <strain evidence="6 7">YIM 133296</strain>
    </source>
</reference>
<dbReference type="PANTHER" id="PTHR23514">
    <property type="entry name" value="BYPASS OF STOP CODON PROTEIN 6"/>
    <property type="match status" value="1"/>
</dbReference>
<accession>A0ABT6CBU7</accession>
<dbReference type="InterPro" id="IPR051788">
    <property type="entry name" value="MFS_Transporter"/>
</dbReference>
<keyword evidence="7" id="KW-1185">Reference proteome</keyword>
<feature type="transmembrane region" description="Helical" evidence="5">
    <location>
        <begin position="57"/>
        <end position="75"/>
    </location>
</feature>
<sequence length="406" mass="40901">MRTDEGTQQRSAADPTDVAVTSRAVYATFALNGAAFATWASRIPDVKAGLGLSSQQLGLLLLAMSLGAVVGLPLSGRIAGALGVRRAVLLGASAATVGVGGAGLAVALLESAPVAAVGMFIAGLAIGIWDVAMNLEGAHVEHQLGRSIMPRYHAAFSGGTVLSALIGAGASAAGVSVGVHLPVMLVLILGAMLLTSRGFRLVASADTDDEPEEAAGRSAWREPRTLLIGLVTLVAAFTEGTANDWLSVAFVEGHELPSWAGVLAFAVFLTAMTLGRLAGTALLDRHGRVPVLRVMFVAAAAGSLLVVFGGTPLAYVGAAVWGVGVALGFPVGMSAASDDPRRAHARMSVVATIGYTAFIAGPPLLGFLGEHVGVLHALLAVGAGILLALACLPAVREPEPAAAPTP</sequence>
<dbReference type="PANTHER" id="PTHR23514:SF13">
    <property type="entry name" value="INNER MEMBRANE PROTEIN YBJJ"/>
    <property type="match status" value="1"/>
</dbReference>
<dbReference type="Gene3D" id="1.20.1250.20">
    <property type="entry name" value="MFS general substrate transporter like domains"/>
    <property type="match status" value="2"/>
</dbReference>
<feature type="transmembrane region" description="Helical" evidence="5">
    <location>
        <begin position="87"/>
        <end position="108"/>
    </location>
</feature>
<keyword evidence="2 5" id="KW-0812">Transmembrane</keyword>
<keyword evidence="4 5" id="KW-0472">Membrane</keyword>
<dbReference type="EMBL" id="JAROAV010000044">
    <property type="protein sequence ID" value="MDF8265963.1"/>
    <property type="molecule type" value="Genomic_DNA"/>
</dbReference>
<dbReference type="SUPFAM" id="SSF103473">
    <property type="entry name" value="MFS general substrate transporter"/>
    <property type="match status" value="1"/>
</dbReference>
<dbReference type="InterPro" id="IPR011701">
    <property type="entry name" value="MFS"/>
</dbReference>
<protein>
    <submittedName>
        <fullName evidence="6">MFS transporter</fullName>
    </submittedName>
</protein>
<dbReference type="InterPro" id="IPR036259">
    <property type="entry name" value="MFS_trans_sf"/>
</dbReference>
<feature type="transmembrane region" description="Helical" evidence="5">
    <location>
        <begin position="314"/>
        <end position="336"/>
    </location>
</feature>
<dbReference type="Proteomes" id="UP001528912">
    <property type="component" value="Unassembled WGS sequence"/>
</dbReference>
<evidence type="ECO:0000256" key="5">
    <source>
        <dbReference type="SAM" id="Phobius"/>
    </source>
</evidence>
<feature type="transmembrane region" description="Helical" evidence="5">
    <location>
        <begin position="177"/>
        <end position="194"/>
    </location>
</feature>
<feature type="transmembrane region" description="Helical" evidence="5">
    <location>
        <begin position="226"/>
        <end position="246"/>
    </location>
</feature>
<feature type="transmembrane region" description="Helical" evidence="5">
    <location>
        <begin position="152"/>
        <end position="171"/>
    </location>
</feature>
<dbReference type="RefSeq" id="WP_277193219.1">
    <property type="nucleotide sequence ID" value="NZ_JAROAV010000044.1"/>
</dbReference>
<proteinExistence type="predicted"/>